<feature type="domain" description="Luciferase-like" evidence="2">
    <location>
        <begin position="49"/>
        <end position="290"/>
    </location>
</feature>
<sequence length="320" mass="34195">MGTVSILMPLVPMRSEQMLPYAALVQWTSAARLWQGHSPLIDPLDSFTQTAGAGFRVPAGIGVALMPYRHPMQAALQFRSLALATGHPVVAGFSPGDPRIQEALLGRPYDSPLRATREYVSTVRRLLAGEHVRLGGDYVRCDMSLYPLPHPGVEVGVGMLRPRMARVAGEVADTAITWLAPASYLREELIPRMREGAAEAGRPAPRVAAIVPMCVDAPDRDPLQVLTAGSSSHLSSAHYQDMLRRAGVAVDPEDLSKTAEQVIEAGAFLTGDPTGLAGRISDFHDAGADEVVINLTGTHQLSGTAATLAEIETVLKETEP</sequence>
<protein>
    <submittedName>
        <fullName evidence="3">LLM class flavin-dependent oxidoreductase</fullName>
    </submittedName>
</protein>
<reference evidence="4" key="1">
    <citation type="submission" date="2023-07" db="EMBL/GenBank/DDBJ databases">
        <title>30 novel species of actinomycetes from the DSMZ collection.</title>
        <authorList>
            <person name="Nouioui I."/>
        </authorList>
    </citation>
    <scope>NUCLEOTIDE SEQUENCE [LARGE SCALE GENOMIC DNA]</scope>
    <source>
        <strain evidence="4">DSM 45055</strain>
    </source>
</reference>
<comment type="caution">
    <text evidence="3">The sequence shown here is derived from an EMBL/GenBank/DDBJ whole genome shotgun (WGS) entry which is preliminary data.</text>
</comment>
<dbReference type="PANTHER" id="PTHR43244">
    <property type="match status" value="1"/>
</dbReference>
<dbReference type="InterPro" id="IPR011251">
    <property type="entry name" value="Luciferase-like_dom"/>
</dbReference>
<dbReference type="RefSeq" id="WP_311543373.1">
    <property type="nucleotide sequence ID" value="NZ_JAVREK010000002.1"/>
</dbReference>
<dbReference type="Proteomes" id="UP001183226">
    <property type="component" value="Unassembled WGS sequence"/>
</dbReference>
<gene>
    <name evidence="3" type="ORF">RM446_02295</name>
</gene>
<dbReference type="Gene3D" id="3.20.20.30">
    <property type="entry name" value="Luciferase-like domain"/>
    <property type="match status" value="1"/>
</dbReference>
<proteinExistence type="predicted"/>
<accession>A0ABU2KNU6</accession>
<dbReference type="InterPro" id="IPR050564">
    <property type="entry name" value="F420-G6PD/mer"/>
</dbReference>
<evidence type="ECO:0000313" key="3">
    <source>
        <dbReference type="EMBL" id="MDT0300939.1"/>
    </source>
</evidence>
<dbReference type="SUPFAM" id="SSF51679">
    <property type="entry name" value="Bacterial luciferase-like"/>
    <property type="match status" value="1"/>
</dbReference>
<organism evidence="3 4">
    <name type="scientific">Streptomonospora wellingtoniae</name>
    <dbReference type="NCBI Taxonomy" id="3075544"/>
    <lineage>
        <taxon>Bacteria</taxon>
        <taxon>Bacillati</taxon>
        <taxon>Actinomycetota</taxon>
        <taxon>Actinomycetes</taxon>
        <taxon>Streptosporangiales</taxon>
        <taxon>Nocardiopsidaceae</taxon>
        <taxon>Streptomonospora</taxon>
    </lineage>
</organism>
<name>A0ABU2KNU6_9ACTN</name>
<evidence type="ECO:0000259" key="2">
    <source>
        <dbReference type="Pfam" id="PF00296"/>
    </source>
</evidence>
<keyword evidence="4" id="KW-1185">Reference proteome</keyword>
<dbReference type="Pfam" id="PF00296">
    <property type="entry name" value="Bac_luciferase"/>
    <property type="match status" value="1"/>
</dbReference>
<evidence type="ECO:0000256" key="1">
    <source>
        <dbReference type="ARBA" id="ARBA00023002"/>
    </source>
</evidence>
<evidence type="ECO:0000313" key="4">
    <source>
        <dbReference type="Proteomes" id="UP001183226"/>
    </source>
</evidence>
<dbReference type="CDD" id="cd01097">
    <property type="entry name" value="Tetrahydromethanopterin_reductase"/>
    <property type="match status" value="1"/>
</dbReference>
<dbReference type="PANTHER" id="PTHR43244:SF1">
    <property type="entry name" value="5,10-METHYLENETETRAHYDROMETHANOPTERIN REDUCTASE"/>
    <property type="match status" value="1"/>
</dbReference>
<dbReference type="EMBL" id="JAVREK010000002">
    <property type="protein sequence ID" value="MDT0300939.1"/>
    <property type="molecule type" value="Genomic_DNA"/>
</dbReference>
<keyword evidence="1" id="KW-0560">Oxidoreductase</keyword>
<dbReference type="InterPro" id="IPR036661">
    <property type="entry name" value="Luciferase-like_sf"/>
</dbReference>